<evidence type="ECO:0000256" key="1">
    <source>
        <dbReference type="SAM" id="MobiDB-lite"/>
    </source>
</evidence>
<dbReference type="AlphaFoldDB" id="A0A0A9EPI1"/>
<name>A0A0A9EPI1_ARUDO</name>
<sequence>MELLRHPNDEERMVQLLQLAIDCVAQVPEARPSMPHVVTRIEEIKKSSGEAKDQHQIASNIEGGDDQSSRAESIEGPTNPFAP</sequence>
<proteinExistence type="predicted"/>
<accession>A0A0A9EPI1</accession>
<evidence type="ECO:0000313" key="2">
    <source>
        <dbReference type="EMBL" id="JAE00919.1"/>
    </source>
</evidence>
<feature type="compositionally biased region" description="Basic and acidic residues" evidence="1">
    <location>
        <begin position="45"/>
        <end position="55"/>
    </location>
</feature>
<reference evidence="2" key="2">
    <citation type="journal article" date="2015" name="Data Brief">
        <title>Shoot transcriptome of the giant reed, Arundo donax.</title>
        <authorList>
            <person name="Barrero R.A."/>
            <person name="Guerrero F.D."/>
            <person name="Moolhuijzen P."/>
            <person name="Goolsby J.A."/>
            <person name="Tidwell J."/>
            <person name="Bellgard S.E."/>
            <person name="Bellgard M.I."/>
        </authorList>
    </citation>
    <scope>NUCLEOTIDE SEQUENCE</scope>
    <source>
        <tissue evidence="2">Shoot tissue taken approximately 20 cm above the soil surface</tissue>
    </source>
</reference>
<organism evidence="2">
    <name type="scientific">Arundo donax</name>
    <name type="common">Giant reed</name>
    <name type="synonym">Donax arundinaceus</name>
    <dbReference type="NCBI Taxonomy" id="35708"/>
    <lineage>
        <taxon>Eukaryota</taxon>
        <taxon>Viridiplantae</taxon>
        <taxon>Streptophyta</taxon>
        <taxon>Embryophyta</taxon>
        <taxon>Tracheophyta</taxon>
        <taxon>Spermatophyta</taxon>
        <taxon>Magnoliopsida</taxon>
        <taxon>Liliopsida</taxon>
        <taxon>Poales</taxon>
        <taxon>Poaceae</taxon>
        <taxon>PACMAD clade</taxon>
        <taxon>Arundinoideae</taxon>
        <taxon>Arundineae</taxon>
        <taxon>Arundo</taxon>
    </lineage>
</organism>
<dbReference type="Gene3D" id="1.10.510.10">
    <property type="entry name" value="Transferase(Phosphotransferase) domain 1"/>
    <property type="match status" value="1"/>
</dbReference>
<feature type="region of interest" description="Disordered" evidence="1">
    <location>
        <begin position="45"/>
        <end position="83"/>
    </location>
</feature>
<dbReference type="EMBL" id="GBRH01196977">
    <property type="protein sequence ID" value="JAE00919.1"/>
    <property type="molecule type" value="Transcribed_RNA"/>
</dbReference>
<protein>
    <recommendedName>
        <fullName evidence="3">Protein kinase domain-containing protein</fullName>
    </recommendedName>
</protein>
<reference evidence="2" key="1">
    <citation type="submission" date="2014-09" db="EMBL/GenBank/DDBJ databases">
        <authorList>
            <person name="Magalhaes I.L.F."/>
            <person name="Oliveira U."/>
            <person name="Santos F.R."/>
            <person name="Vidigal T.H.D.A."/>
            <person name="Brescovit A.D."/>
            <person name="Santos A.J."/>
        </authorList>
    </citation>
    <scope>NUCLEOTIDE SEQUENCE</scope>
    <source>
        <tissue evidence="2">Shoot tissue taken approximately 20 cm above the soil surface</tissue>
    </source>
</reference>
<evidence type="ECO:0008006" key="3">
    <source>
        <dbReference type="Google" id="ProtNLM"/>
    </source>
</evidence>